<organism evidence="1 2">
    <name type="scientific">Exidia glandulosa HHB12029</name>
    <dbReference type="NCBI Taxonomy" id="1314781"/>
    <lineage>
        <taxon>Eukaryota</taxon>
        <taxon>Fungi</taxon>
        <taxon>Dikarya</taxon>
        <taxon>Basidiomycota</taxon>
        <taxon>Agaricomycotina</taxon>
        <taxon>Agaricomycetes</taxon>
        <taxon>Auriculariales</taxon>
        <taxon>Exidiaceae</taxon>
        <taxon>Exidia</taxon>
    </lineage>
</organism>
<reference evidence="1 2" key="1">
    <citation type="journal article" date="2016" name="Mol. Biol. Evol.">
        <title>Comparative Genomics of Early-Diverging Mushroom-Forming Fungi Provides Insights into the Origins of Lignocellulose Decay Capabilities.</title>
        <authorList>
            <person name="Nagy L.G."/>
            <person name="Riley R."/>
            <person name="Tritt A."/>
            <person name="Adam C."/>
            <person name="Daum C."/>
            <person name="Floudas D."/>
            <person name="Sun H."/>
            <person name="Yadav J.S."/>
            <person name="Pangilinan J."/>
            <person name="Larsson K.H."/>
            <person name="Matsuura K."/>
            <person name="Barry K."/>
            <person name="Labutti K."/>
            <person name="Kuo R."/>
            <person name="Ohm R.A."/>
            <person name="Bhattacharya S.S."/>
            <person name="Shirouzu T."/>
            <person name="Yoshinaga Y."/>
            <person name="Martin F.M."/>
            <person name="Grigoriev I.V."/>
            <person name="Hibbett D.S."/>
        </authorList>
    </citation>
    <scope>NUCLEOTIDE SEQUENCE [LARGE SCALE GENOMIC DNA]</scope>
    <source>
        <strain evidence="1 2">HHB12029</strain>
    </source>
</reference>
<name>A0A165NS63_EXIGL</name>
<proteinExistence type="predicted"/>
<gene>
    <name evidence="1" type="ORF">EXIGLDRAFT_603453</name>
</gene>
<keyword evidence="2" id="KW-1185">Reference proteome</keyword>
<accession>A0A165NS63</accession>
<sequence length="141" mass="15945">AFSIRRSLTAARSYDNQTRVNIAACGLKFLHAAENNVASDFSSAEGEMIVNSTRHFDWTAAHFGYEGKARFFHTVINRPRYVKIFTPNSTPSCGDSEWKQHQGDAEAVFYIEPYMKVDFIEDFRAVVAELGVHTEVDFVVT</sequence>
<protein>
    <submittedName>
        <fullName evidence="1">Uncharacterized protein</fullName>
    </submittedName>
</protein>
<feature type="non-terminal residue" evidence="1">
    <location>
        <position position="1"/>
    </location>
</feature>
<evidence type="ECO:0000313" key="2">
    <source>
        <dbReference type="Proteomes" id="UP000077266"/>
    </source>
</evidence>
<dbReference type="AlphaFoldDB" id="A0A165NS63"/>
<dbReference type="OrthoDB" id="1862401at2759"/>
<evidence type="ECO:0000313" key="1">
    <source>
        <dbReference type="EMBL" id="KZW01146.1"/>
    </source>
</evidence>
<dbReference type="EMBL" id="KV425896">
    <property type="protein sequence ID" value="KZW01146.1"/>
    <property type="molecule type" value="Genomic_DNA"/>
</dbReference>
<dbReference type="InParanoid" id="A0A165NS63"/>
<dbReference type="Proteomes" id="UP000077266">
    <property type="component" value="Unassembled WGS sequence"/>
</dbReference>